<comment type="caution">
    <text evidence="1">The sequence shown here is derived from an EMBL/GenBank/DDBJ whole genome shotgun (WGS) entry which is preliminary data.</text>
</comment>
<accession>A0ABM9ZSS4</accession>
<name>A0ABM9ZSS4_9BACT</name>
<gene>
    <name evidence="1" type="ORF">HMPREF7215_2791</name>
</gene>
<proteinExistence type="predicted"/>
<evidence type="ECO:0000313" key="2">
    <source>
        <dbReference type="Proteomes" id="UP000006462"/>
    </source>
</evidence>
<evidence type="ECO:0000313" key="1">
    <source>
        <dbReference type="EMBL" id="EFB89920.1"/>
    </source>
</evidence>
<dbReference type="RefSeq" id="WP_009165637.1">
    <property type="nucleotide sequence ID" value="NZ_ADFP01000106.1"/>
</dbReference>
<dbReference type="Proteomes" id="UP000006462">
    <property type="component" value="Unassembled WGS sequence"/>
</dbReference>
<sequence>MAEQMIYCGPAVPRGGLSAFAVFAGALPANVRKLAGECPELGRLIVPVGDLAETRRRVGEPGTEERRLYEAVKNHKWEASE</sequence>
<dbReference type="EMBL" id="ADFP01000106">
    <property type="protein sequence ID" value="EFB89920.1"/>
    <property type="molecule type" value="Genomic_DNA"/>
</dbReference>
<keyword evidence="2" id="KW-1185">Reference proteome</keyword>
<reference evidence="1 2" key="1">
    <citation type="submission" date="2009-12" db="EMBL/GenBank/DDBJ databases">
        <authorList>
            <person name="Shrivastava S."/>
            <person name="Madupu R."/>
            <person name="Durkin A.S."/>
            <person name="Torralba M."/>
            <person name="Methe B."/>
            <person name="Sutton G.G."/>
            <person name="Strausberg R.L."/>
            <person name="Nelson K.E."/>
        </authorList>
    </citation>
    <scope>NUCLEOTIDE SEQUENCE [LARGE SCALE GENOMIC DNA]</scope>
    <source>
        <strain evidence="1 2">W5455</strain>
    </source>
</reference>
<organism evidence="1 2">
    <name type="scientific">Pyramidobacter piscolens W5455</name>
    <dbReference type="NCBI Taxonomy" id="352165"/>
    <lineage>
        <taxon>Bacteria</taxon>
        <taxon>Thermotogati</taxon>
        <taxon>Synergistota</taxon>
        <taxon>Synergistia</taxon>
        <taxon>Synergistales</taxon>
        <taxon>Dethiosulfovibrionaceae</taxon>
        <taxon>Pyramidobacter</taxon>
    </lineage>
</organism>
<protein>
    <submittedName>
        <fullName evidence="1">Uncharacterized protein</fullName>
    </submittedName>
</protein>